<dbReference type="GO" id="GO:0006265">
    <property type="term" value="P:DNA topological change"/>
    <property type="evidence" value="ECO:0007669"/>
    <property type="project" value="EnsemblFungi"/>
</dbReference>
<dbReference type="RefSeq" id="XP_020045880.1">
    <property type="nucleotide sequence ID" value="XM_020189605.1"/>
</dbReference>
<dbReference type="GO" id="GO:0001174">
    <property type="term" value="P:transcriptional start site selection at RNA polymerase II promoter"/>
    <property type="evidence" value="ECO:0007669"/>
    <property type="project" value="EnsemblFungi"/>
</dbReference>
<evidence type="ECO:0000313" key="6">
    <source>
        <dbReference type="Proteomes" id="UP000095038"/>
    </source>
</evidence>
<dbReference type="SMART" id="SM00398">
    <property type="entry name" value="HMG"/>
    <property type="match status" value="1"/>
</dbReference>
<dbReference type="PANTHER" id="PTHR48112:SF24">
    <property type="entry name" value="HIGH MOBILITY GROUP PROTEIN 1"/>
    <property type="match status" value="1"/>
</dbReference>
<evidence type="ECO:0000313" key="5">
    <source>
        <dbReference type="EMBL" id="ODV59573.1"/>
    </source>
</evidence>
<dbReference type="FunCoup" id="A0A1D2VDK1">
    <property type="interactions" value="274"/>
</dbReference>
<sequence>LVASLFELSNAANNVATNTIEFYNISVSKPDSDNDLVVKTLINSLSSLAKSSSALHATFDSLLLDENGNTNSNSHNPKSPTRRIDRDPNAPKKPLTAYFAFSNFFRQALKLERRKAGLDTLPSIVVTQLVSTKWSELPETEKLKWKDAYNKHFVLYQTEKLKYLANKDSYTIPST</sequence>
<gene>
    <name evidence="5" type="ORF">ASCRUDRAFT_19731</name>
</gene>
<dbReference type="GeneID" id="30963241"/>
<proteinExistence type="predicted"/>
<dbReference type="GO" id="GO:0044804">
    <property type="term" value="P:nucleophagy"/>
    <property type="evidence" value="ECO:0007669"/>
    <property type="project" value="EnsemblFungi"/>
</dbReference>
<dbReference type="GO" id="GO:0000400">
    <property type="term" value="F:four-way junction DNA binding"/>
    <property type="evidence" value="ECO:0007669"/>
    <property type="project" value="EnsemblFungi"/>
</dbReference>
<dbReference type="EMBL" id="KV454485">
    <property type="protein sequence ID" value="ODV59573.1"/>
    <property type="molecule type" value="Genomic_DNA"/>
</dbReference>
<dbReference type="GO" id="GO:0003690">
    <property type="term" value="F:double-stranded DNA binding"/>
    <property type="evidence" value="ECO:0007669"/>
    <property type="project" value="EnsemblFungi"/>
</dbReference>
<reference evidence="6" key="1">
    <citation type="submission" date="2016-05" db="EMBL/GenBank/DDBJ databases">
        <title>Comparative genomics of biotechnologically important yeasts.</title>
        <authorList>
            <consortium name="DOE Joint Genome Institute"/>
            <person name="Riley R."/>
            <person name="Haridas S."/>
            <person name="Wolfe K.H."/>
            <person name="Lopes M.R."/>
            <person name="Hittinger C.T."/>
            <person name="Goker M."/>
            <person name="Salamov A."/>
            <person name="Wisecaver J."/>
            <person name="Long T.M."/>
            <person name="Aerts A.L."/>
            <person name="Barry K."/>
            <person name="Choi C."/>
            <person name="Clum A."/>
            <person name="Coughlan A.Y."/>
            <person name="Deshpande S."/>
            <person name="Douglass A.P."/>
            <person name="Hanson S.J."/>
            <person name="Klenk H.-P."/>
            <person name="Labutti K."/>
            <person name="Lapidus A."/>
            <person name="Lindquist E."/>
            <person name="Lipzen A."/>
            <person name="Meier-Kolthoff J.P."/>
            <person name="Ohm R.A."/>
            <person name="Otillar R.P."/>
            <person name="Pangilinan J."/>
            <person name="Peng Y."/>
            <person name="Rokas A."/>
            <person name="Rosa C.A."/>
            <person name="Scheuner C."/>
            <person name="Sibirny A.A."/>
            <person name="Slot J.C."/>
            <person name="Stielow J.B."/>
            <person name="Sun H."/>
            <person name="Kurtzman C.P."/>
            <person name="Blackwell M."/>
            <person name="Grigoriev I.V."/>
            <person name="Jeffries T.W."/>
        </authorList>
    </citation>
    <scope>NUCLEOTIDE SEQUENCE [LARGE SCALE GENOMIC DNA]</scope>
    <source>
        <strain evidence="6">DSM 1968</strain>
    </source>
</reference>
<keyword evidence="6" id="KW-1185">Reference proteome</keyword>
<dbReference type="PROSITE" id="PS50118">
    <property type="entry name" value="HMG_BOX_2"/>
    <property type="match status" value="1"/>
</dbReference>
<dbReference type="GO" id="GO:0006338">
    <property type="term" value="P:chromatin remodeling"/>
    <property type="evidence" value="ECO:0007669"/>
    <property type="project" value="EnsemblFungi"/>
</dbReference>
<organism evidence="5 6">
    <name type="scientific">Ascoidea rubescens DSM 1968</name>
    <dbReference type="NCBI Taxonomy" id="1344418"/>
    <lineage>
        <taxon>Eukaryota</taxon>
        <taxon>Fungi</taxon>
        <taxon>Dikarya</taxon>
        <taxon>Ascomycota</taxon>
        <taxon>Saccharomycotina</taxon>
        <taxon>Saccharomycetes</taxon>
        <taxon>Ascoideaceae</taxon>
        <taxon>Ascoidea</taxon>
    </lineage>
</organism>
<dbReference type="InParanoid" id="A0A1D2VDK1"/>
<keyword evidence="1 2" id="KW-0238">DNA-binding</keyword>
<name>A0A1D2VDK1_9ASCO</name>
<evidence type="ECO:0000256" key="3">
    <source>
        <dbReference type="SAM" id="MobiDB-lite"/>
    </source>
</evidence>
<evidence type="ECO:0000256" key="2">
    <source>
        <dbReference type="PROSITE-ProRule" id="PRU00267"/>
    </source>
</evidence>
<dbReference type="PANTHER" id="PTHR48112">
    <property type="entry name" value="HIGH MOBILITY GROUP PROTEIN DSP1"/>
    <property type="match status" value="1"/>
</dbReference>
<dbReference type="Proteomes" id="UP000095038">
    <property type="component" value="Unassembled WGS sequence"/>
</dbReference>
<dbReference type="InterPro" id="IPR036910">
    <property type="entry name" value="HMG_box_dom_sf"/>
</dbReference>
<dbReference type="Pfam" id="PF00505">
    <property type="entry name" value="HMG_box"/>
    <property type="match status" value="1"/>
</dbReference>
<feature type="compositionally biased region" description="Polar residues" evidence="3">
    <location>
        <begin position="67"/>
        <end position="79"/>
    </location>
</feature>
<feature type="domain" description="HMG box" evidence="4">
    <location>
        <begin position="91"/>
        <end position="164"/>
    </location>
</feature>
<accession>A0A1D2VDK1</accession>
<dbReference type="GO" id="GO:2001034">
    <property type="term" value="P:positive regulation of double-strand break repair via nonhomologous end joining"/>
    <property type="evidence" value="ECO:0007669"/>
    <property type="project" value="EnsemblFungi"/>
</dbReference>
<evidence type="ECO:0000256" key="1">
    <source>
        <dbReference type="ARBA" id="ARBA00023125"/>
    </source>
</evidence>
<evidence type="ECO:0000259" key="4">
    <source>
        <dbReference type="PROSITE" id="PS50118"/>
    </source>
</evidence>
<feature type="DNA-binding region" description="HMG box" evidence="2">
    <location>
        <begin position="91"/>
        <end position="164"/>
    </location>
</feature>
<dbReference type="GO" id="GO:0006356">
    <property type="term" value="P:regulation of transcription by RNA polymerase I"/>
    <property type="evidence" value="ECO:0007669"/>
    <property type="project" value="EnsemblFungi"/>
</dbReference>
<protein>
    <recommendedName>
        <fullName evidence="4">HMG box domain-containing protein</fullName>
    </recommendedName>
</protein>
<dbReference type="InterPro" id="IPR009071">
    <property type="entry name" value="HMG_box_dom"/>
</dbReference>
<dbReference type="OrthoDB" id="5550281at2759"/>
<feature type="non-terminal residue" evidence="5">
    <location>
        <position position="175"/>
    </location>
</feature>
<dbReference type="GO" id="GO:0005829">
    <property type="term" value="C:cytosol"/>
    <property type="evidence" value="ECO:0007669"/>
    <property type="project" value="EnsemblFungi"/>
</dbReference>
<dbReference type="GO" id="GO:0008301">
    <property type="term" value="F:DNA binding, bending"/>
    <property type="evidence" value="ECO:0007669"/>
    <property type="project" value="EnsemblFungi"/>
</dbReference>
<dbReference type="GO" id="GO:0033553">
    <property type="term" value="C:rDNA heterochromatin"/>
    <property type="evidence" value="ECO:0007669"/>
    <property type="project" value="EnsemblFungi"/>
</dbReference>
<dbReference type="GO" id="GO:0070550">
    <property type="term" value="P:rDNA chromatin condensation"/>
    <property type="evidence" value="ECO:0007669"/>
    <property type="project" value="EnsemblFungi"/>
</dbReference>
<dbReference type="SUPFAM" id="SSF47095">
    <property type="entry name" value="HMG-box"/>
    <property type="match status" value="1"/>
</dbReference>
<feature type="non-terminal residue" evidence="5">
    <location>
        <position position="1"/>
    </location>
</feature>
<dbReference type="STRING" id="1344418.A0A1D2VDK1"/>
<keyword evidence="2" id="KW-0539">Nucleus</keyword>
<dbReference type="AlphaFoldDB" id="A0A1D2VDK1"/>
<dbReference type="InterPro" id="IPR050342">
    <property type="entry name" value="HMGB"/>
</dbReference>
<feature type="region of interest" description="Disordered" evidence="3">
    <location>
        <begin position="66"/>
        <end position="91"/>
    </location>
</feature>
<dbReference type="GO" id="GO:0060962">
    <property type="term" value="P:regulation of ribosomal protein gene transcription by RNA polymerase II"/>
    <property type="evidence" value="ECO:0007669"/>
    <property type="project" value="EnsemblFungi"/>
</dbReference>
<dbReference type="GO" id="GO:0032040">
    <property type="term" value="C:small-subunit processome"/>
    <property type="evidence" value="ECO:0007669"/>
    <property type="project" value="EnsemblFungi"/>
</dbReference>
<dbReference type="Gene3D" id="1.10.30.10">
    <property type="entry name" value="High mobility group box domain"/>
    <property type="match status" value="1"/>
</dbReference>